<keyword evidence="3" id="KW-1185">Reference proteome</keyword>
<accession>A0A9Q1QGZ0</accession>
<comment type="caution">
    <text evidence="2">The sequence shown here is derived from an EMBL/GenBank/DDBJ whole genome shotgun (WGS) entry which is preliminary data.</text>
</comment>
<dbReference type="AlphaFoldDB" id="A0A9Q1QGZ0"/>
<feature type="region of interest" description="Disordered" evidence="1">
    <location>
        <begin position="293"/>
        <end position="327"/>
    </location>
</feature>
<proteinExistence type="predicted"/>
<dbReference type="EMBL" id="JAKOGI010000165">
    <property type="protein sequence ID" value="KAJ8441464.1"/>
    <property type="molecule type" value="Genomic_DNA"/>
</dbReference>
<name>A0A9Q1QGZ0_9CARY</name>
<feature type="region of interest" description="Disordered" evidence="1">
    <location>
        <begin position="151"/>
        <end position="181"/>
    </location>
</feature>
<organism evidence="2 3">
    <name type="scientific">Carnegiea gigantea</name>
    <dbReference type="NCBI Taxonomy" id="171969"/>
    <lineage>
        <taxon>Eukaryota</taxon>
        <taxon>Viridiplantae</taxon>
        <taxon>Streptophyta</taxon>
        <taxon>Embryophyta</taxon>
        <taxon>Tracheophyta</taxon>
        <taxon>Spermatophyta</taxon>
        <taxon>Magnoliopsida</taxon>
        <taxon>eudicotyledons</taxon>
        <taxon>Gunneridae</taxon>
        <taxon>Pentapetalae</taxon>
        <taxon>Caryophyllales</taxon>
        <taxon>Cactineae</taxon>
        <taxon>Cactaceae</taxon>
        <taxon>Cactoideae</taxon>
        <taxon>Echinocereeae</taxon>
        <taxon>Carnegiea</taxon>
    </lineage>
</organism>
<gene>
    <name evidence="2" type="ORF">Cgig2_008725</name>
</gene>
<feature type="region of interest" description="Disordered" evidence="1">
    <location>
        <begin position="17"/>
        <end position="39"/>
    </location>
</feature>
<evidence type="ECO:0000313" key="3">
    <source>
        <dbReference type="Proteomes" id="UP001153076"/>
    </source>
</evidence>
<sequence>MKEKNLAQYWADGRLARGESGGGVKREKERRWKGWGNGPRDWAAKKRKIIAQNEEGRKAGERTNGLRKKIKKNMPAVGELRNEYNSFPSLDVVLNINKGQSIDTIYNPTLLAVQTDRVTKTATRVDKGKGIMIEVGAHTLLMFPDIGTDSDEDSFEDDSSFNYEEDEDLDDGSMNDKDDSNYSVVDEDELLSIIVRMRYIDLKFWIELPNLPSLMLPPILKKRGRPPKDRRRGWDEGRKRKSLATVRCKNYKELGHNSAGCPLSGKKLGMRKLRLKSKNKKDRQRKQVVIYEVRPSRSQAHNSDNYRPKEVHQTAAASSSKIKGQEAKNSSSKHIPFFLCPQQESTTVYTTIVWPHESDLEIRYSISDGPYIWDSEPFILNVGETRSLYSHP</sequence>
<dbReference type="Proteomes" id="UP001153076">
    <property type="component" value="Unassembled WGS sequence"/>
</dbReference>
<feature type="compositionally biased region" description="Acidic residues" evidence="1">
    <location>
        <begin position="151"/>
        <end position="173"/>
    </location>
</feature>
<reference evidence="2" key="1">
    <citation type="submission" date="2022-04" db="EMBL/GenBank/DDBJ databases">
        <title>Carnegiea gigantea Genome sequencing and assembly v2.</title>
        <authorList>
            <person name="Copetti D."/>
            <person name="Sanderson M.J."/>
            <person name="Burquez A."/>
            <person name="Wojciechowski M.F."/>
        </authorList>
    </citation>
    <scope>NUCLEOTIDE SEQUENCE</scope>
    <source>
        <strain evidence="2">SGP5-SGP5p</strain>
        <tissue evidence="2">Aerial part</tissue>
    </source>
</reference>
<protein>
    <submittedName>
        <fullName evidence="2">Uncharacterized protein</fullName>
    </submittedName>
</protein>
<evidence type="ECO:0000313" key="2">
    <source>
        <dbReference type="EMBL" id="KAJ8441464.1"/>
    </source>
</evidence>
<evidence type="ECO:0000256" key="1">
    <source>
        <dbReference type="SAM" id="MobiDB-lite"/>
    </source>
</evidence>
<feature type="compositionally biased region" description="Polar residues" evidence="1">
    <location>
        <begin position="315"/>
        <end position="327"/>
    </location>
</feature>